<evidence type="ECO:0000313" key="5">
    <source>
        <dbReference type="EMBL" id="PCH40855.1"/>
    </source>
</evidence>
<keyword evidence="2" id="KW-0143">Chaperone</keyword>
<dbReference type="Pfam" id="PF01920">
    <property type="entry name" value="Prefoldin_2"/>
    <property type="match status" value="1"/>
</dbReference>
<dbReference type="SUPFAM" id="SSF46579">
    <property type="entry name" value="Prefoldin"/>
    <property type="match status" value="1"/>
</dbReference>
<name>A0A2H3JH35_WOLCO</name>
<keyword evidence="6" id="KW-1185">Reference proteome</keyword>
<feature type="region of interest" description="Disordered" evidence="4">
    <location>
        <begin position="1"/>
        <end position="20"/>
    </location>
</feature>
<sequence>MSTGKTKAKSSQAKPAPITTQEIQQNYNRFQNELQTLASKIGELEQEAEEHSLVLATLDETLAEEPDRKCFRLVGSVLVERTVKDVVPALQTNKDGILKVITTLAEQYKGKEEEFEAFKREYNIRPAAAA</sequence>
<dbReference type="GO" id="GO:0051082">
    <property type="term" value="F:unfolded protein binding"/>
    <property type="evidence" value="ECO:0007669"/>
    <property type="project" value="InterPro"/>
</dbReference>
<evidence type="ECO:0000256" key="3">
    <source>
        <dbReference type="SAM" id="Coils"/>
    </source>
</evidence>
<dbReference type="CDD" id="cd23163">
    <property type="entry name" value="Prefoldin_2"/>
    <property type="match status" value="1"/>
</dbReference>
<accession>A0A2H3JH35</accession>
<evidence type="ECO:0000256" key="1">
    <source>
        <dbReference type="ARBA" id="ARBA00008045"/>
    </source>
</evidence>
<dbReference type="OrthoDB" id="29646at2759"/>
<dbReference type="PANTHER" id="PTHR13303">
    <property type="entry name" value="PREFOLDIN SUBUNIT 2"/>
    <property type="match status" value="1"/>
</dbReference>
<evidence type="ECO:0000313" key="6">
    <source>
        <dbReference type="Proteomes" id="UP000218811"/>
    </source>
</evidence>
<dbReference type="GO" id="GO:0016272">
    <property type="term" value="C:prefoldin complex"/>
    <property type="evidence" value="ECO:0007669"/>
    <property type="project" value="InterPro"/>
</dbReference>
<dbReference type="OMA" id="CFKMIGG"/>
<dbReference type="EMBL" id="KB468113">
    <property type="protein sequence ID" value="PCH40855.1"/>
    <property type="molecule type" value="Genomic_DNA"/>
</dbReference>
<dbReference type="InterPro" id="IPR027235">
    <property type="entry name" value="PFD2"/>
</dbReference>
<dbReference type="Gene3D" id="1.10.287.370">
    <property type="match status" value="1"/>
</dbReference>
<evidence type="ECO:0000256" key="2">
    <source>
        <dbReference type="ARBA" id="ARBA00023186"/>
    </source>
</evidence>
<dbReference type="InterPro" id="IPR009053">
    <property type="entry name" value="Prefoldin"/>
</dbReference>
<dbReference type="GO" id="GO:0006457">
    <property type="term" value="P:protein folding"/>
    <property type="evidence" value="ECO:0007669"/>
    <property type="project" value="InterPro"/>
</dbReference>
<reference evidence="5 6" key="1">
    <citation type="journal article" date="2012" name="Science">
        <title>The Paleozoic origin of enzymatic lignin decomposition reconstructed from 31 fungal genomes.</title>
        <authorList>
            <person name="Floudas D."/>
            <person name="Binder M."/>
            <person name="Riley R."/>
            <person name="Barry K."/>
            <person name="Blanchette R.A."/>
            <person name="Henrissat B."/>
            <person name="Martinez A.T."/>
            <person name="Otillar R."/>
            <person name="Spatafora J.W."/>
            <person name="Yadav J.S."/>
            <person name="Aerts A."/>
            <person name="Benoit I."/>
            <person name="Boyd A."/>
            <person name="Carlson A."/>
            <person name="Copeland A."/>
            <person name="Coutinho P.M."/>
            <person name="de Vries R.P."/>
            <person name="Ferreira P."/>
            <person name="Findley K."/>
            <person name="Foster B."/>
            <person name="Gaskell J."/>
            <person name="Glotzer D."/>
            <person name="Gorecki P."/>
            <person name="Heitman J."/>
            <person name="Hesse C."/>
            <person name="Hori C."/>
            <person name="Igarashi K."/>
            <person name="Jurgens J.A."/>
            <person name="Kallen N."/>
            <person name="Kersten P."/>
            <person name="Kohler A."/>
            <person name="Kuees U."/>
            <person name="Kumar T.K.A."/>
            <person name="Kuo A."/>
            <person name="LaButti K."/>
            <person name="Larrondo L.F."/>
            <person name="Lindquist E."/>
            <person name="Ling A."/>
            <person name="Lombard V."/>
            <person name="Lucas S."/>
            <person name="Lundell T."/>
            <person name="Martin R."/>
            <person name="McLaughlin D.J."/>
            <person name="Morgenstern I."/>
            <person name="Morin E."/>
            <person name="Murat C."/>
            <person name="Nagy L.G."/>
            <person name="Nolan M."/>
            <person name="Ohm R.A."/>
            <person name="Patyshakuliyeva A."/>
            <person name="Rokas A."/>
            <person name="Ruiz-Duenas F.J."/>
            <person name="Sabat G."/>
            <person name="Salamov A."/>
            <person name="Samejima M."/>
            <person name="Schmutz J."/>
            <person name="Slot J.C."/>
            <person name="St John F."/>
            <person name="Stenlid J."/>
            <person name="Sun H."/>
            <person name="Sun S."/>
            <person name="Syed K."/>
            <person name="Tsang A."/>
            <person name="Wiebenga A."/>
            <person name="Young D."/>
            <person name="Pisabarro A."/>
            <person name="Eastwood D.C."/>
            <person name="Martin F."/>
            <person name="Cullen D."/>
            <person name="Grigoriev I.V."/>
            <person name="Hibbett D.S."/>
        </authorList>
    </citation>
    <scope>NUCLEOTIDE SEQUENCE [LARGE SCALE GENOMIC DNA]</scope>
    <source>
        <strain evidence="5 6">MD-104</strain>
    </source>
</reference>
<organism evidence="5 6">
    <name type="scientific">Wolfiporia cocos (strain MD-104)</name>
    <name type="common">Brown rot fungus</name>
    <dbReference type="NCBI Taxonomy" id="742152"/>
    <lineage>
        <taxon>Eukaryota</taxon>
        <taxon>Fungi</taxon>
        <taxon>Dikarya</taxon>
        <taxon>Basidiomycota</taxon>
        <taxon>Agaricomycotina</taxon>
        <taxon>Agaricomycetes</taxon>
        <taxon>Polyporales</taxon>
        <taxon>Phaeolaceae</taxon>
        <taxon>Wolfiporia</taxon>
    </lineage>
</organism>
<gene>
    <name evidence="5" type="ORF">WOLCODRAFT_117810</name>
</gene>
<proteinExistence type="inferred from homology"/>
<evidence type="ECO:0000256" key="4">
    <source>
        <dbReference type="SAM" id="MobiDB-lite"/>
    </source>
</evidence>
<feature type="coiled-coil region" evidence="3">
    <location>
        <begin position="20"/>
        <end position="61"/>
    </location>
</feature>
<dbReference type="STRING" id="742152.A0A2H3JH35"/>
<dbReference type="Proteomes" id="UP000218811">
    <property type="component" value="Unassembled WGS sequence"/>
</dbReference>
<protein>
    <submittedName>
        <fullName evidence="5">Prefoldin beta-like protein</fullName>
    </submittedName>
</protein>
<dbReference type="InterPro" id="IPR002777">
    <property type="entry name" value="PFD_beta-like"/>
</dbReference>
<dbReference type="AlphaFoldDB" id="A0A2H3JH35"/>
<comment type="similarity">
    <text evidence="1">Belongs to the prefoldin subunit beta family.</text>
</comment>
<keyword evidence="3" id="KW-0175">Coiled coil</keyword>
<dbReference type="FunFam" id="1.10.287.370:FF:000002">
    <property type="entry name" value="Prefoldin subunit 2"/>
    <property type="match status" value="1"/>
</dbReference>